<protein>
    <submittedName>
        <fullName evidence="5">Transcriptional regulator, AraC family</fullName>
    </submittedName>
</protein>
<evidence type="ECO:0000259" key="4">
    <source>
        <dbReference type="PROSITE" id="PS01124"/>
    </source>
</evidence>
<keyword evidence="1" id="KW-0805">Transcription regulation</keyword>
<proteinExistence type="predicted"/>
<dbReference type="Proteomes" id="UP000002257">
    <property type="component" value="Chromosome"/>
</dbReference>
<dbReference type="Pfam" id="PF12833">
    <property type="entry name" value="HTH_18"/>
    <property type="match status" value="1"/>
</dbReference>
<feature type="domain" description="HTH araC/xylS-type" evidence="4">
    <location>
        <begin position="223"/>
        <end position="324"/>
    </location>
</feature>
<organism evidence="5 6">
    <name type="scientific">Methylocella silvestris (strain DSM 15510 / CIP 108128 / LMG 27833 / NCIMB 13906 / BL2)</name>
    <dbReference type="NCBI Taxonomy" id="395965"/>
    <lineage>
        <taxon>Bacteria</taxon>
        <taxon>Pseudomonadati</taxon>
        <taxon>Pseudomonadota</taxon>
        <taxon>Alphaproteobacteria</taxon>
        <taxon>Hyphomicrobiales</taxon>
        <taxon>Beijerinckiaceae</taxon>
        <taxon>Methylocella</taxon>
    </lineage>
</organism>
<accession>B8ESU5</accession>
<evidence type="ECO:0000313" key="5">
    <source>
        <dbReference type="EMBL" id="ACK50430.1"/>
    </source>
</evidence>
<gene>
    <name evidence="5" type="ordered locus">Msil_1471</name>
</gene>
<dbReference type="EMBL" id="CP001280">
    <property type="protein sequence ID" value="ACK50430.1"/>
    <property type="molecule type" value="Genomic_DNA"/>
</dbReference>
<dbReference type="Pfam" id="PF14525">
    <property type="entry name" value="AraC_binding_2"/>
    <property type="match status" value="1"/>
</dbReference>
<keyword evidence="6" id="KW-1185">Reference proteome</keyword>
<evidence type="ECO:0000256" key="1">
    <source>
        <dbReference type="ARBA" id="ARBA00023015"/>
    </source>
</evidence>
<dbReference type="PANTHER" id="PTHR46796:SF6">
    <property type="entry name" value="ARAC SUBFAMILY"/>
    <property type="match status" value="1"/>
</dbReference>
<evidence type="ECO:0000256" key="3">
    <source>
        <dbReference type="ARBA" id="ARBA00023163"/>
    </source>
</evidence>
<dbReference type="PROSITE" id="PS01124">
    <property type="entry name" value="HTH_ARAC_FAMILY_2"/>
    <property type="match status" value="1"/>
</dbReference>
<evidence type="ECO:0000256" key="2">
    <source>
        <dbReference type="ARBA" id="ARBA00023125"/>
    </source>
</evidence>
<dbReference type="KEGG" id="msl:Msil_1471"/>
<reference evidence="5 6" key="1">
    <citation type="journal article" date="2010" name="J. Bacteriol.">
        <title>Complete genome sequence of the aerobic facultative methanotroph Methylocella silvestris BL2.</title>
        <authorList>
            <person name="Chen Y."/>
            <person name="Crombie A."/>
            <person name="Rahman M.T."/>
            <person name="Dedysh S.N."/>
            <person name="Liesack W."/>
            <person name="Stott M.B."/>
            <person name="Alam M."/>
            <person name="Theisen A.R."/>
            <person name="Murrell J.C."/>
            <person name="Dunfield P.F."/>
        </authorList>
    </citation>
    <scope>NUCLEOTIDE SEQUENCE [LARGE SCALE GENOMIC DNA]</scope>
    <source>
        <strain evidence="6">DSM 15510 / CIP 108128 / LMG 27833 / NCIMB 13906 / BL2</strain>
    </source>
</reference>
<dbReference type="SMART" id="SM00342">
    <property type="entry name" value="HTH_ARAC"/>
    <property type="match status" value="1"/>
</dbReference>
<sequence length="327" mass="36685">MDTTTLQRHSLLEEAPPDLISRHACMKVAQHRLHLCGRSLHDRGYLRHLSLGNVDLSSLGFGSEAVVEGAAPAHYYYIQMVLSGQLGLESQGNSVVVDCKSLAVINPSRKLSLHHSEDCRKLIVRIRSDVVERELANILGSPVRDPVNFVSTMGADGPGLRRLIRTIDYVCQEVDDPFSRCETVHVYERIEGLLCSAILTGVPNDYSEEISRLGEHNGPSYLRRAERYVKSRLSETISIDDLVNASGASMRTLYKVFNTHHNATPMGYVKRIRLEHARRELENIDGSVRTVAEVAMAVGMEHLGNFAADYKKIYHELPSETLRRNRQ</sequence>
<dbReference type="AlphaFoldDB" id="B8ESU5"/>
<evidence type="ECO:0000313" key="6">
    <source>
        <dbReference type="Proteomes" id="UP000002257"/>
    </source>
</evidence>
<dbReference type="RefSeq" id="WP_012590500.1">
    <property type="nucleotide sequence ID" value="NC_011666.1"/>
</dbReference>
<name>B8ESU5_METSB</name>
<dbReference type="OrthoDB" id="7285481at2"/>
<dbReference type="HOGENOM" id="CLU_047930_0_0_5"/>
<dbReference type="eggNOG" id="COG2207">
    <property type="taxonomic scope" value="Bacteria"/>
</dbReference>
<dbReference type="InterPro" id="IPR050204">
    <property type="entry name" value="AraC_XylS_family_regulators"/>
</dbReference>
<dbReference type="SUPFAM" id="SSF46689">
    <property type="entry name" value="Homeodomain-like"/>
    <property type="match status" value="1"/>
</dbReference>
<dbReference type="GO" id="GO:0003700">
    <property type="term" value="F:DNA-binding transcription factor activity"/>
    <property type="evidence" value="ECO:0007669"/>
    <property type="project" value="InterPro"/>
</dbReference>
<dbReference type="GO" id="GO:0043565">
    <property type="term" value="F:sequence-specific DNA binding"/>
    <property type="evidence" value="ECO:0007669"/>
    <property type="project" value="InterPro"/>
</dbReference>
<keyword evidence="3" id="KW-0804">Transcription</keyword>
<keyword evidence="2" id="KW-0238">DNA-binding</keyword>
<dbReference type="Gene3D" id="1.10.10.60">
    <property type="entry name" value="Homeodomain-like"/>
    <property type="match status" value="1"/>
</dbReference>
<dbReference type="InterPro" id="IPR009057">
    <property type="entry name" value="Homeodomain-like_sf"/>
</dbReference>
<dbReference type="PANTHER" id="PTHR46796">
    <property type="entry name" value="HTH-TYPE TRANSCRIPTIONAL ACTIVATOR RHAS-RELATED"/>
    <property type="match status" value="1"/>
</dbReference>
<dbReference type="InterPro" id="IPR035418">
    <property type="entry name" value="AraC-bd_2"/>
</dbReference>
<dbReference type="InterPro" id="IPR018060">
    <property type="entry name" value="HTH_AraC"/>
</dbReference>